<evidence type="ECO:0000256" key="5">
    <source>
        <dbReference type="ARBA" id="ARBA00022835"/>
    </source>
</evidence>
<gene>
    <name evidence="8" type="ORF">FCC1311_108952</name>
</gene>
<evidence type="ECO:0000313" key="9">
    <source>
        <dbReference type="Proteomes" id="UP000241890"/>
    </source>
</evidence>
<evidence type="ECO:0000256" key="2">
    <source>
        <dbReference type="ARBA" id="ARBA00004604"/>
    </source>
</evidence>
<dbReference type="GO" id="GO:0035925">
    <property type="term" value="F:mRNA 3'-UTR AU-rich region binding"/>
    <property type="evidence" value="ECO:0007669"/>
    <property type="project" value="TreeGrafter"/>
</dbReference>
<dbReference type="PANTHER" id="PTHR11097">
    <property type="entry name" value="EXOSOME COMPLEX EXONUCLEASE RIBOSOMAL RNA PROCESSING PROTEIN"/>
    <property type="match status" value="1"/>
</dbReference>
<dbReference type="Pfam" id="PF01138">
    <property type="entry name" value="RNase_PH"/>
    <property type="match status" value="1"/>
</dbReference>
<keyword evidence="5" id="KW-0271">Exosome</keyword>
<dbReference type="GO" id="GO:0034476">
    <property type="term" value="P:U5 snRNA 3'-end processing"/>
    <property type="evidence" value="ECO:0007669"/>
    <property type="project" value="TreeGrafter"/>
</dbReference>
<dbReference type="GO" id="GO:0071038">
    <property type="term" value="P:TRAMP-dependent tRNA surveillance pathway"/>
    <property type="evidence" value="ECO:0007669"/>
    <property type="project" value="TreeGrafter"/>
</dbReference>
<dbReference type="AlphaFoldDB" id="A0A2R5H0T4"/>
<keyword evidence="4" id="KW-0963">Cytoplasm</keyword>
<accession>A0A2R5H0T4</accession>
<reference evidence="8 9" key="1">
    <citation type="submission" date="2017-12" db="EMBL/GenBank/DDBJ databases">
        <title>Sequencing, de novo assembly and annotation of complete genome of a new Thraustochytrid species, strain FCC1311.</title>
        <authorList>
            <person name="Sedici K."/>
            <person name="Godart F."/>
            <person name="Aiese Cigliano R."/>
            <person name="Sanseverino W."/>
            <person name="Barakat M."/>
            <person name="Ortet P."/>
            <person name="Marechal E."/>
            <person name="Cagnac O."/>
            <person name="Amato A."/>
        </authorList>
    </citation>
    <scope>NUCLEOTIDE SEQUENCE [LARGE SCALE GENOMIC DNA]</scope>
</reference>
<sequence length="282" mass="30551">MPQIGEGERIFLEAGARQSARADGRGALDLRHLVLRKGVVDFANGSALLERAFTSAQVLACVKLEVVDLEDSRNAGNEDVHFDVSVDCTAIEAREEDASLRKLRDYARYLGEMLEEQLQEMVSGQGHLLEVIPGKFSWMVNLDVVVLGTDGNLPDLISLAAYAALCDARMPSIEIMDSEGGTKDFQVDSDPQGAKPLPRQLLDSVPIRVSLFRIAETMLVDVSEDEDLCSSLAMSVLVNRRGSLCGSHIDRAGCIPLVEVGAHLATACQIGAELFKLLDANL</sequence>
<feature type="domain" description="Exoribonuclease phosphorolytic" evidence="7">
    <location>
        <begin position="30"/>
        <end position="171"/>
    </location>
</feature>
<dbReference type="InParanoid" id="A0A2R5H0T4"/>
<evidence type="ECO:0000256" key="1">
    <source>
        <dbReference type="ARBA" id="ARBA00004496"/>
    </source>
</evidence>
<dbReference type="InterPro" id="IPR020568">
    <property type="entry name" value="Ribosomal_Su5_D2-typ_SF"/>
</dbReference>
<dbReference type="GO" id="GO:0071028">
    <property type="term" value="P:nuclear mRNA surveillance"/>
    <property type="evidence" value="ECO:0007669"/>
    <property type="project" value="TreeGrafter"/>
</dbReference>
<dbReference type="GO" id="GO:0000467">
    <property type="term" value="P:exonucleolytic trimming to generate mature 3'-end of 5.8S rRNA from tricistronic rRNA transcript (SSU-rRNA, 5.8S rRNA, LSU-rRNA)"/>
    <property type="evidence" value="ECO:0007669"/>
    <property type="project" value="TreeGrafter"/>
</dbReference>
<dbReference type="GO" id="GO:0034475">
    <property type="term" value="P:U4 snRNA 3'-end processing"/>
    <property type="evidence" value="ECO:0007669"/>
    <property type="project" value="TreeGrafter"/>
</dbReference>
<dbReference type="FunCoup" id="A0A2R5H0T4">
    <property type="interactions" value="208"/>
</dbReference>
<dbReference type="GO" id="GO:0000177">
    <property type="term" value="C:cytoplasmic exosome (RNase complex)"/>
    <property type="evidence" value="ECO:0007669"/>
    <property type="project" value="TreeGrafter"/>
</dbReference>
<dbReference type="SUPFAM" id="SSF54211">
    <property type="entry name" value="Ribosomal protein S5 domain 2-like"/>
    <property type="match status" value="1"/>
</dbReference>
<dbReference type="Gene3D" id="3.30.230.70">
    <property type="entry name" value="GHMP Kinase, N-terminal domain"/>
    <property type="match status" value="1"/>
</dbReference>
<name>A0A2R5H0T4_9STRA</name>
<evidence type="ECO:0000256" key="4">
    <source>
        <dbReference type="ARBA" id="ARBA00022490"/>
    </source>
</evidence>
<comment type="caution">
    <text evidence="8">The sequence shown here is derived from an EMBL/GenBank/DDBJ whole genome shotgun (WGS) entry which is preliminary data.</text>
</comment>
<evidence type="ECO:0000256" key="6">
    <source>
        <dbReference type="ARBA" id="ARBA00042523"/>
    </source>
</evidence>
<evidence type="ECO:0000313" key="8">
    <source>
        <dbReference type="EMBL" id="GBG34673.1"/>
    </source>
</evidence>
<dbReference type="GO" id="GO:0071035">
    <property type="term" value="P:nuclear polyadenylation-dependent rRNA catabolic process"/>
    <property type="evidence" value="ECO:0007669"/>
    <property type="project" value="TreeGrafter"/>
</dbReference>
<dbReference type="GO" id="GO:0034473">
    <property type="term" value="P:U1 snRNA 3'-end processing"/>
    <property type="evidence" value="ECO:0007669"/>
    <property type="project" value="TreeGrafter"/>
</dbReference>
<dbReference type="OrthoDB" id="272245at2759"/>
<dbReference type="PANTHER" id="PTHR11097:SF8">
    <property type="entry name" value="EXOSOME COMPLEX COMPONENT RRP42"/>
    <property type="match status" value="1"/>
</dbReference>
<comment type="subcellular location">
    <subcellularLocation>
        <location evidence="1">Cytoplasm</location>
    </subcellularLocation>
    <subcellularLocation>
        <location evidence="2">Nucleus</location>
        <location evidence="2">Nucleolus</location>
    </subcellularLocation>
</comment>
<dbReference type="GO" id="GO:0000176">
    <property type="term" value="C:nuclear exosome (RNase complex)"/>
    <property type="evidence" value="ECO:0007669"/>
    <property type="project" value="TreeGrafter"/>
</dbReference>
<protein>
    <recommendedName>
        <fullName evidence="6">Ribosomal RNA-processing protein 42</fullName>
    </recommendedName>
</protein>
<evidence type="ECO:0000259" key="7">
    <source>
        <dbReference type="Pfam" id="PF01138"/>
    </source>
</evidence>
<comment type="similarity">
    <text evidence="3">Belongs to the RNase PH family.</text>
</comment>
<dbReference type="GO" id="GO:0005730">
    <property type="term" value="C:nucleolus"/>
    <property type="evidence" value="ECO:0007669"/>
    <property type="project" value="UniProtKB-SubCell"/>
</dbReference>
<dbReference type="InterPro" id="IPR036345">
    <property type="entry name" value="ExoRNase_PH_dom2_sf"/>
</dbReference>
<dbReference type="SUPFAM" id="SSF55666">
    <property type="entry name" value="Ribonuclease PH domain 2-like"/>
    <property type="match status" value="1"/>
</dbReference>
<evidence type="ECO:0000256" key="3">
    <source>
        <dbReference type="ARBA" id="ARBA00006678"/>
    </source>
</evidence>
<dbReference type="EMBL" id="BEYU01000208">
    <property type="protein sequence ID" value="GBG34673.1"/>
    <property type="molecule type" value="Genomic_DNA"/>
</dbReference>
<proteinExistence type="inferred from homology"/>
<keyword evidence="9" id="KW-1185">Reference proteome</keyword>
<dbReference type="GO" id="GO:0016075">
    <property type="term" value="P:rRNA catabolic process"/>
    <property type="evidence" value="ECO:0007669"/>
    <property type="project" value="TreeGrafter"/>
</dbReference>
<dbReference type="Proteomes" id="UP000241890">
    <property type="component" value="Unassembled WGS sequence"/>
</dbReference>
<organism evidence="8 9">
    <name type="scientific">Hondaea fermentalgiana</name>
    <dbReference type="NCBI Taxonomy" id="2315210"/>
    <lineage>
        <taxon>Eukaryota</taxon>
        <taxon>Sar</taxon>
        <taxon>Stramenopiles</taxon>
        <taxon>Bigyra</taxon>
        <taxon>Labyrinthulomycetes</taxon>
        <taxon>Thraustochytrida</taxon>
        <taxon>Thraustochytriidae</taxon>
        <taxon>Hondaea</taxon>
    </lineage>
</organism>
<dbReference type="InterPro" id="IPR050590">
    <property type="entry name" value="Exosome_comp_Rrp42_subfam"/>
</dbReference>
<dbReference type="InterPro" id="IPR027408">
    <property type="entry name" value="PNPase/RNase_PH_dom_sf"/>
</dbReference>
<dbReference type="InterPro" id="IPR001247">
    <property type="entry name" value="ExoRNase_PH_dom1"/>
</dbReference>